<feature type="domain" description="DUF6273" evidence="1">
    <location>
        <begin position="44"/>
        <end position="257"/>
    </location>
</feature>
<sequence length="591" mass="63325">MAQLLSSLPVGAKVKDPGTVYNGKPVVFQVAAKNHPGYPVNAITLLTERIISIKAFDAKEPGNTDANRKNYGNNRYLHSNIRQWLNKDGNPWYSAQHGADAQPNTAGVTYNPYNTERGFLANFSAHFKNRLLTTTLTVARNTVTDGGGSETVQDKVFLLSNTEVGLTNESNIAEGSRLALFTTADSSRLANPAPEAVANSNYTTTSLNANSPWHWWLRTPHAGNSYSARLVHTSGVISSSHAYSGLSGVRPALNLPSDIRVSDNPDSDGAYVITWNAVPTVTLEEVDGRTLYEGDTINLSGQAIDTDAGDVVSIKYSINNGTERTLQAGVSDGSSPIPYSKTLKFTSSKILDGATAVTDTLAEGVGHVLRVWAEDDKGGKSTVQVRNFHIVANRPPAIQVNSFERQTGVIESELMTISGNVSDPDGNDVTLRYKLNGGSFVQVYSGASGPFSFTLPVSSLVDGNNTLTLQAVDTFNFTTQKTFAIKREFNGTELTEAVARFGLHPATEQAQGLVTWIERDTAATLAAAVSMTDPAEAEQFVAMDKTNTVELLDNITEDEFDHLAAAAKGKIVLKLTVSDGNIAKVSGAFQA</sequence>
<dbReference type="EMBL" id="JBHTLT010000001">
    <property type="protein sequence ID" value="MFD1203607.1"/>
    <property type="molecule type" value="Genomic_DNA"/>
</dbReference>
<dbReference type="InterPro" id="IPR013783">
    <property type="entry name" value="Ig-like_fold"/>
</dbReference>
<proteinExistence type="predicted"/>
<keyword evidence="3" id="KW-1185">Reference proteome</keyword>
<evidence type="ECO:0000313" key="3">
    <source>
        <dbReference type="Proteomes" id="UP001597231"/>
    </source>
</evidence>
<gene>
    <name evidence="2" type="ORF">ACFQ38_00450</name>
</gene>
<dbReference type="Gene3D" id="2.60.40.10">
    <property type="entry name" value="Immunoglobulins"/>
    <property type="match status" value="1"/>
</dbReference>
<reference evidence="3" key="1">
    <citation type="journal article" date="2019" name="Int. J. Syst. Evol. Microbiol.">
        <title>The Global Catalogue of Microorganisms (GCM) 10K type strain sequencing project: providing services to taxonomists for standard genome sequencing and annotation.</title>
        <authorList>
            <consortium name="The Broad Institute Genomics Platform"/>
            <consortium name="The Broad Institute Genome Sequencing Center for Infectious Disease"/>
            <person name="Wu L."/>
            <person name="Ma J."/>
        </authorList>
    </citation>
    <scope>NUCLEOTIDE SEQUENCE [LARGE SCALE GENOMIC DNA]</scope>
    <source>
        <strain evidence="3">CCUG 53915</strain>
    </source>
</reference>
<accession>A0ABW3TWD9</accession>
<organism evidence="2 3">
    <name type="scientific">Sporosarcina contaminans</name>
    <dbReference type="NCBI Taxonomy" id="633403"/>
    <lineage>
        <taxon>Bacteria</taxon>
        <taxon>Bacillati</taxon>
        <taxon>Bacillota</taxon>
        <taxon>Bacilli</taxon>
        <taxon>Bacillales</taxon>
        <taxon>Caryophanaceae</taxon>
        <taxon>Sporosarcina</taxon>
    </lineage>
</organism>
<evidence type="ECO:0000259" key="1">
    <source>
        <dbReference type="Pfam" id="PF19789"/>
    </source>
</evidence>
<dbReference type="Proteomes" id="UP001597231">
    <property type="component" value="Unassembled WGS sequence"/>
</dbReference>
<protein>
    <submittedName>
        <fullName evidence="2">DUF6273 domain-containing protein</fullName>
    </submittedName>
</protein>
<dbReference type="Pfam" id="PF19789">
    <property type="entry name" value="DUF6273"/>
    <property type="match status" value="1"/>
</dbReference>
<name>A0ABW3TWD9_9BACL</name>
<evidence type="ECO:0000313" key="2">
    <source>
        <dbReference type="EMBL" id="MFD1203607.1"/>
    </source>
</evidence>
<dbReference type="InterPro" id="IPR046240">
    <property type="entry name" value="DUF6273"/>
</dbReference>
<comment type="caution">
    <text evidence="2">The sequence shown here is derived from an EMBL/GenBank/DDBJ whole genome shotgun (WGS) entry which is preliminary data.</text>
</comment>